<protein>
    <submittedName>
        <fullName evidence="1">Transposase</fullName>
    </submittedName>
</protein>
<dbReference type="RefSeq" id="WP_285324533.1">
    <property type="nucleotide sequence ID" value="NZ_JARGCK010000027.1"/>
</dbReference>
<dbReference type="Proteomes" id="UP001174037">
    <property type="component" value="Unassembled WGS sequence"/>
</dbReference>
<dbReference type="EMBL" id="JARGCK010000027">
    <property type="protein sequence ID" value="MDK9867152.1"/>
    <property type="molecule type" value="Genomic_DNA"/>
</dbReference>
<sequence>MQKKRGAKPKVDEWLTNEGLTLLTGWARDGLSNEQIAHNMGVSSSAFYSWKADHKEIMEAVKKGKEVVDYEVENALLKRALGYEYTEIHTNSNGEEITVTKHVKADPTAMIFWLKNRKPNEWNDKYHLNHEGHVNYNIDFSEITTEELRRIAHGNEE</sequence>
<reference evidence="1" key="1">
    <citation type="journal article" date="2023" name="Int. J. Mol. Sci.">
        <title>Antibiotic Resistance/Susceptibility Profiles of Staphylococcus equorum Strains from Cheese, and Genome Analysis for Antibiotic Resistance Genes.</title>
        <authorList>
            <person name="Vazquez L."/>
            <person name="Srednik M.E."/>
            <person name="Rodriguez J."/>
            <person name="Florez A.B."/>
            <person name="Mayo B."/>
        </authorList>
    </citation>
    <scope>NUCLEOTIDE SEQUENCE</scope>
    <source>
        <strain evidence="1">5A3I</strain>
    </source>
</reference>
<dbReference type="InterPro" id="IPR009057">
    <property type="entry name" value="Homeodomain-like_sf"/>
</dbReference>
<reference evidence="1" key="2">
    <citation type="submission" date="2023-03" db="EMBL/GenBank/DDBJ databases">
        <authorList>
            <person name="Vazquez L."/>
            <person name="Rodriguez J."/>
            <person name="Mayo B."/>
            <person name="Florez A.B."/>
        </authorList>
    </citation>
    <scope>NUCLEOTIDE SEQUENCE</scope>
    <source>
        <strain evidence="1">5A3I</strain>
    </source>
</reference>
<dbReference type="GO" id="GO:0004803">
    <property type="term" value="F:transposase activity"/>
    <property type="evidence" value="ECO:0007669"/>
    <property type="project" value="InterPro"/>
</dbReference>
<organism evidence="1 2">
    <name type="scientific">Staphylococcus equorum</name>
    <dbReference type="NCBI Taxonomy" id="246432"/>
    <lineage>
        <taxon>Bacteria</taxon>
        <taxon>Bacillati</taxon>
        <taxon>Bacillota</taxon>
        <taxon>Bacilli</taxon>
        <taxon>Bacillales</taxon>
        <taxon>Staphylococcaceae</taxon>
        <taxon>Staphylococcus</taxon>
    </lineage>
</organism>
<dbReference type="AlphaFoldDB" id="A0AAW7AKP9"/>
<proteinExistence type="predicted"/>
<comment type="caution">
    <text evidence="1">The sequence shown here is derived from an EMBL/GenBank/DDBJ whole genome shotgun (WGS) entry which is preliminary data.</text>
</comment>
<accession>A0AAW7AKP9</accession>
<gene>
    <name evidence="1" type="ORF">P1A27_14570</name>
</gene>
<evidence type="ECO:0000313" key="2">
    <source>
        <dbReference type="Proteomes" id="UP001174037"/>
    </source>
</evidence>
<dbReference type="Pfam" id="PF01527">
    <property type="entry name" value="HTH_Tnp_1"/>
    <property type="match status" value="1"/>
</dbReference>
<dbReference type="GO" id="GO:0006313">
    <property type="term" value="P:DNA transposition"/>
    <property type="evidence" value="ECO:0007669"/>
    <property type="project" value="InterPro"/>
</dbReference>
<dbReference type="SUPFAM" id="SSF46689">
    <property type="entry name" value="Homeodomain-like"/>
    <property type="match status" value="1"/>
</dbReference>
<dbReference type="GO" id="GO:0003677">
    <property type="term" value="F:DNA binding"/>
    <property type="evidence" value="ECO:0007669"/>
    <property type="project" value="InterPro"/>
</dbReference>
<dbReference type="InterPro" id="IPR002514">
    <property type="entry name" value="Transposase_8"/>
</dbReference>
<name>A0AAW7AKP9_9STAP</name>
<evidence type="ECO:0000313" key="1">
    <source>
        <dbReference type="EMBL" id="MDK9867152.1"/>
    </source>
</evidence>